<keyword evidence="4" id="KW-1185">Reference proteome</keyword>
<comment type="caution">
    <text evidence="3">The sequence shown here is derived from an EMBL/GenBank/DDBJ whole genome shotgun (WGS) entry which is preliminary data.</text>
</comment>
<protein>
    <recommendedName>
        <fullName evidence="5">OB-fold protein</fullName>
    </recommendedName>
</protein>
<dbReference type="InterPro" id="IPR022002">
    <property type="entry name" value="ChsH2_Znr"/>
</dbReference>
<dbReference type="RefSeq" id="WP_343941636.1">
    <property type="nucleotide sequence ID" value="NZ_BAAAHP010000075.1"/>
</dbReference>
<evidence type="ECO:0000259" key="1">
    <source>
        <dbReference type="Pfam" id="PF01796"/>
    </source>
</evidence>
<dbReference type="Pfam" id="PF01796">
    <property type="entry name" value="OB_ChsH2_C"/>
    <property type="match status" value="1"/>
</dbReference>
<dbReference type="PANTHER" id="PTHR34075">
    <property type="entry name" value="BLR3430 PROTEIN"/>
    <property type="match status" value="1"/>
</dbReference>
<dbReference type="PANTHER" id="PTHR34075:SF5">
    <property type="entry name" value="BLR3430 PROTEIN"/>
    <property type="match status" value="1"/>
</dbReference>
<evidence type="ECO:0000259" key="2">
    <source>
        <dbReference type="Pfam" id="PF12172"/>
    </source>
</evidence>
<feature type="domain" description="ChsH2 C-terminal OB-fold" evidence="1">
    <location>
        <begin position="57"/>
        <end position="121"/>
    </location>
</feature>
<dbReference type="Proteomes" id="UP001499967">
    <property type="component" value="Unassembled WGS sequence"/>
</dbReference>
<dbReference type="InterPro" id="IPR012340">
    <property type="entry name" value="NA-bd_OB-fold"/>
</dbReference>
<gene>
    <name evidence="3" type="ORF">GCM10009559_26430</name>
</gene>
<dbReference type="InterPro" id="IPR052513">
    <property type="entry name" value="Thioester_dehydratase-like"/>
</dbReference>
<dbReference type="SUPFAM" id="SSF50249">
    <property type="entry name" value="Nucleic acid-binding proteins"/>
    <property type="match status" value="1"/>
</dbReference>
<dbReference type="Gene3D" id="6.10.30.10">
    <property type="match status" value="1"/>
</dbReference>
<evidence type="ECO:0008006" key="5">
    <source>
        <dbReference type="Google" id="ProtNLM"/>
    </source>
</evidence>
<evidence type="ECO:0000313" key="4">
    <source>
        <dbReference type="Proteomes" id="UP001499967"/>
    </source>
</evidence>
<accession>A0ABP4AFQ2</accession>
<dbReference type="Pfam" id="PF12172">
    <property type="entry name" value="zf-ChsH2"/>
    <property type="match status" value="1"/>
</dbReference>
<dbReference type="InterPro" id="IPR002878">
    <property type="entry name" value="ChsH2_C"/>
</dbReference>
<feature type="domain" description="ChsH2 rubredoxin-like zinc ribbon" evidence="2">
    <location>
        <begin position="20"/>
        <end position="55"/>
    </location>
</feature>
<name>A0ABP4AFQ2_9PSEU</name>
<evidence type="ECO:0000313" key="3">
    <source>
        <dbReference type="EMBL" id="GAA0935159.1"/>
    </source>
</evidence>
<reference evidence="4" key="1">
    <citation type="journal article" date="2019" name="Int. J. Syst. Evol. Microbiol.">
        <title>The Global Catalogue of Microorganisms (GCM) 10K type strain sequencing project: providing services to taxonomists for standard genome sequencing and annotation.</title>
        <authorList>
            <consortium name="The Broad Institute Genomics Platform"/>
            <consortium name="The Broad Institute Genome Sequencing Center for Infectious Disease"/>
            <person name="Wu L."/>
            <person name="Ma J."/>
        </authorList>
    </citation>
    <scope>NUCLEOTIDE SEQUENCE [LARGE SCALE GENOMIC DNA]</scope>
    <source>
        <strain evidence="4">JCM 11117</strain>
    </source>
</reference>
<proteinExistence type="predicted"/>
<dbReference type="EMBL" id="BAAAHP010000075">
    <property type="protein sequence ID" value="GAA0935159.1"/>
    <property type="molecule type" value="Genomic_DNA"/>
</dbReference>
<sequence>MDLRDVPAPDLTDPLFEPYWSGAAAGKLVLPRCATCQRISWPPRAFCLRCRSASFGWEEHEARGHLFSWTVVGHPTAPGYRDTPYAVGIISLVDPPARVMGTIVDVEPSALEFDLPLVACFARAGSDPEFTLIQWKPAEAADRRE</sequence>
<organism evidence="3 4">
    <name type="scientific">Pseudonocardia zijingensis</name>
    <dbReference type="NCBI Taxonomy" id="153376"/>
    <lineage>
        <taxon>Bacteria</taxon>
        <taxon>Bacillati</taxon>
        <taxon>Actinomycetota</taxon>
        <taxon>Actinomycetes</taxon>
        <taxon>Pseudonocardiales</taxon>
        <taxon>Pseudonocardiaceae</taxon>
        <taxon>Pseudonocardia</taxon>
    </lineage>
</organism>